<evidence type="ECO:0000256" key="1">
    <source>
        <dbReference type="SAM" id="SignalP"/>
    </source>
</evidence>
<evidence type="ECO:0000313" key="2">
    <source>
        <dbReference type="EMBL" id="QBA63130.1"/>
    </source>
</evidence>
<dbReference type="Proteomes" id="UP000290889">
    <property type="component" value="Chromosome"/>
</dbReference>
<feature type="chain" id="PRO_5019024565" evidence="1">
    <location>
        <begin position="22"/>
        <end position="253"/>
    </location>
</feature>
<dbReference type="OrthoDB" id="1424221at2"/>
<dbReference type="EMBL" id="CP035544">
    <property type="protein sequence ID" value="QBA63130.1"/>
    <property type="molecule type" value="Genomic_DNA"/>
</dbReference>
<name>A0A411E6G0_9FLAO</name>
<keyword evidence="1" id="KW-0732">Signal</keyword>
<organism evidence="2 3">
    <name type="scientific">Muriicola soli</name>
    <dbReference type="NCBI Taxonomy" id="2507538"/>
    <lineage>
        <taxon>Bacteria</taxon>
        <taxon>Pseudomonadati</taxon>
        <taxon>Bacteroidota</taxon>
        <taxon>Flavobacteriia</taxon>
        <taxon>Flavobacteriales</taxon>
        <taxon>Flavobacteriaceae</taxon>
        <taxon>Muriicola</taxon>
    </lineage>
</organism>
<dbReference type="KEGG" id="mur:EQY75_00265"/>
<sequence length="253" mass="29410">MKKVVVLTIALCLSASMFSQRNDNNEYWNTWQYKAKDGMQQKFEEAAAKKTNMFNTSPETAIVTYRFIDGPNAGSYMRIEARKSPSDYDKDRSAEGNYWRDNVSKYIANNGGQVRWQLLNGGTINYDPENPAPPAKYVKMITFNVKADGVRAFRRWMYRASKVIEKRGNKNPRMLFRLESGGNRNQFVLALPYESHKRTDPPRENENTWREDYDELFGWGTFEEDGKNIDASLEFWGEQVETLQMVPEMSTKI</sequence>
<reference evidence="2 3" key="1">
    <citation type="submission" date="2019-01" db="EMBL/GenBank/DDBJ databases">
        <title>Muriicola soli sp. nov., isolated from soil.</title>
        <authorList>
            <person name="Kang H.J."/>
            <person name="Kim S.B."/>
        </authorList>
    </citation>
    <scope>NUCLEOTIDE SEQUENCE [LARGE SCALE GENOMIC DNA]</scope>
    <source>
        <strain evidence="2 3">MMS17-SY002</strain>
    </source>
</reference>
<feature type="signal peptide" evidence="1">
    <location>
        <begin position="1"/>
        <end position="21"/>
    </location>
</feature>
<dbReference type="RefSeq" id="WP_129601820.1">
    <property type="nucleotide sequence ID" value="NZ_CP035544.1"/>
</dbReference>
<accession>A0A411E6G0</accession>
<protein>
    <submittedName>
        <fullName evidence="2">Uncharacterized protein</fullName>
    </submittedName>
</protein>
<proteinExistence type="predicted"/>
<keyword evidence="3" id="KW-1185">Reference proteome</keyword>
<evidence type="ECO:0000313" key="3">
    <source>
        <dbReference type="Proteomes" id="UP000290889"/>
    </source>
</evidence>
<dbReference type="AlphaFoldDB" id="A0A411E6G0"/>
<gene>
    <name evidence="2" type="ORF">EQY75_00265</name>
</gene>